<keyword evidence="6 7" id="KW-0067">ATP-binding</keyword>
<keyword evidence="5 10" id="KW-0418">Kinase</keyword>
<feature type="compositionally biased region" description="Polar residues" evidence="8">
    <location>
        <begin position="1048"/>
        <end position="1074"/>
    </location>
</feature>
<dbReference type="EC" id="2.7.12.1" evidence="10"/>
<evidence type="ECO:0000256" key="6">
    <source>
        <dbReference type="ARBA" id="ARBA00022840"/>
    </source>
</evidence>
<feature type="compositionally biased region" description="Polar residues" evidence="8">
    <location>
        <begin position="160"/>
        <end position="181"/>
    </location>
</feature>
<keyword evidence="4 7" id="KW-0547">Nucleotide-binding</keyword>
<dbReference type="PANTHER" id="PTHR24058:SF22">
    <property type="entry name" value="DUAL SPECIFICITY TYROSINE-PHOSPHORYLATION-REGULATED KINASE 4"/>
    <property type="match status" value="1"/>
</dbReference>
<feature type="compositionally biased region" description="Basic and acidic residues" evidence="8">
    <location>
        <begin position="723"/>
        <end position="733"/>
    </location>
</feature>
<feature type="compositionally biased region" description="Low complexity" evidence="8">
    <location>
        <begin position="328"/>
        <end position="341"/>
    </location>
</feature>
<comment type="similarity">
    <text evidence="1">Belongs to the protein kinase superfamily. CMGC Ser/Thr protein kinase family. MNB/DYRK subfamily.</text>
</comment>
<dbReference type="InterPro" id="IPR050494">
    <property type="entry name" value="Ser_Thr_dual-spec_kinase"/>
</dbReference>
<dbReference type="Proteomes" id="UP001337655">
    <property type="component" value="Unassembled WGS sequence"/>
</dbReference>
<feature type="region of interest" description="Disordered" evidence="8">
    <location>
        <begin position="1115"/>
        <end position="1134"/>
    </location>
</feature>
<dbReference type="GO" id="GO:0005524">
    <property type="term" value="F:ATP binding"/>
    <property type="evidence" value="ECO:0007669"/>
    <property type="project" value="UniProtKB-UniRule"/>
</dbReference>
<evidence type="ECO:0000256" key="3">
    <source>
        <dbReference type="ARBA" id="ARBA00022679"/>
    </source>
</evidence>
<feature type="region of interest" description="Disordered" evidence="8">
    <location>
        <begin position="892"/>
        <end position="1107"/>
    </location>
</feature>
<feature type="compositionally biased region" description="Low complexity" evidence="8">
    <location>
        <begin position="1030"/>
        <end position="1044"/>
    </location>
</feature>
<evidence type="ECO:0000313" key="10">
    <source>
        <dbReference type="EMBL" id="KAK5170405.1"/>
    </source>
</evidence>
<feature type="compositionally biased region" description="Low complexity" evidence="8">
    <location>
        <begin position="527"/>
        <end position="551"/>
    </location>
</feature>
<dbReference type="PROSITE" id="PS50011">
    <property type="entry name" value="PROTEIN_KINASE_DOM"/>
    <property type="match status" value="1"/>
</dbReference>
<feature type="region of interest" description="Disordered" evidence="8">
    <location>
        <begin position="228"/>
        <end position="754"/>
    </location>
</feature>
<feature type="compositionally biased region" description="Polar residues" evidence="8">
    <location>
        <begin position="377"/>
        <end position="391"/>
    </location>
</feature>
<feature type="region of interest" description="Disordered" evidence="8">
    <location>
        <begin position="141"/>
        <end position="183"/>
    </location>
</feature>
<evidence type="ECO:0000256" key="5">
    <source>
        <dbReference type="ARBA" id="ARBA00022777"/>
    </source>
</evidence>
<feature type="region of interest" description="Disordered" evidence="8">
    <location>
        <begin position="1"/>
        <end position="124"/>
    </location>
</feature>
<feature type="binding site" evidence="7">
    <location>
        <position position="1268"/>
    </location>
    <ligand>
        <name>ATP</name>
        <dbReference type="ChEBI" id="CHEBI:30616"/>
    </ligand>
</feature>
<evidence type="ECO:0000256" key="1">
    <source>
        <dbReference type="ARBA" id="ARBA00008867"/>
    </source>
</evidence>
<dbReference type="PANTHER" id="PTHR24058">
    <property type="entry name" value="DUAL SPECIFICITY PROTEIN KINASE"/>
    <property type="match status" value="1"/>
</dbReference>
<feature type="compositionally biased region" description="Polar residues" evidence="8">
    <location>
        <begin position="349"/>
        <end position="367"/>
    </location>
</feature>
<comment type="caution">
    <text evidence="10">The sequence shown here is derived from an EMBL/GenBank/DDBJ whole genome shotgun (WGS) entry which is preliminary data.</text>
</comment>
<dbReference type="CDD" id="cd14210">
    <property type="entry name" value="PKc_DYRK"/>
    <property type="match status" value="1"/>
</dbReference>
<dbReference type="GO" id="GO:0005737">
    <property type="term" value="C:cytoplasm"/>
    <property type="evidence" value="ECO:0007669"/>
    <property type="project" value="TreeGrafter"/>
</dbReference>
<feature type="compositionally biased region" description="Basic and acidic residues" evidence="8">
    <location>
        <begin position="899"/>
        <end position="909"/>
    </location>
</feature>
<dbReference type="Gene3D" id="3.30.200.20">
    <property type="entry name" value="Phosphorylase Kinase, domain 1"/>
    <property type="match status" value="1"/>
</dbReference>
<keyword evidence="11" id="KW-1185">Reference proteome</keyword>
<organism evidence="10 11">
    <name type="scientific">Saxophila tyrrhenica</name>
    <dbReference type="NCBI Taxonomy" id="1690608"/>
    <lineage>
        <taxon>Eukaryota</taxon>
        <taxon>Fungi</taxon>
        <taxon>Dikarya</taxon>
        <taxon>Ascomycota</taxon>
        <taxon>Pezizomycotina</taxon>
        <taxon>Dothideomycetes</taxon>
        <taxon>Dothideomycetidae</taxon>
        <taxon>Mycosphaerellales</taxon>
        <taxon>Extremaceae</taxon>
        <taxon>Saxophila</taxon>
    </lineage>
</organism>
<dbReference type="RefSeq" id="XP_064659603.1">
    <property type="nucleotide sequence ID" value="XM_064802242.1"/>
</dbReference>
<dbReference type="InterPro" id="IPR008271">
    <property type="entry name" value="Ser/Thr_kinase_AS"/>
</dbReference>
<dbReference type="SUPFAM" id="SSF56112">
    <property type="entry name" value="Protein kinase-like (PK-like)"/>
    <property type="match status" value="1"/>
</dbReference>
<reference evidence="10 11" key="1">
    <citation type="submission" date="2023-08" db="EMBL/GenBank/DDBJ databases">
        <title>Black Yeasts Isolated from many extreme environments.</title>
        <authorList>
            <person name="Coleine C."/>
            <person name="Stajich J.E."/>
            <person name="Selbmann L."/>
        </authorList>
    </citation>
    <scope>NUCLEOTIDE SEQUENCE [LARGE SCALE GENOMIC DNA]</scope>
    <source>
        <strain evidence="10 11">CCFEE 5935</strain>
    </source>
</reference>
<dbReference type="GO" id="GO:0005856">
    <property type="term" value="C:cytoskeleton"/>
    <property type="evidence" value="ECO:0007669"/>
    <property type="project" value="TreeGrafter"/>
</dbReference>
<evidence type="ECO:0000313" key="11">
    <source>
        <dbReference type="Proteomes" id="UP001337655"/>
    </source>
</evidence>
<dbReference type="GeneID" id="89926337"/>
<keyword evidence="3 10" id="KW-0808">Transferase</keyword>
<proteinExistence type="inferred from homology"/>
<dbReference type="SMART" id="SM00220">
    <property type="entry name" value="S_TKc"/>
    <property type="match status" value="1"/>
</dbReference>
<feature type="domain" description="Protein kinase" evidence="9">
    <location>
        <begin position="1239"/>
        <end position="1535"/>
    </location>
</feature>
<feature type="compositionally biased region" description="Polar residues" evidence="8">
    <location>
        <begin position="263"/>
        <end position="297"/>
    </location>
</feature>
<feature type="compositionally biased region" description="Basic and acidic residues" evidence="8">
    <location>
        <begin position="8"/>
        <end position="20"/>
    </location>
</feature>
<feature type="region of interest" description="Disordered" evidence="8">
    <location>
        <begin position="1566"/>
        <end position="1654"/>
    </location>
</feature>
<feature type="region of interest" description="Disordered" evidence="8">
    <location>
        <begin position="832"/>
        <end position="851"/>
    </location>
</feature>
<dbReference type="InterPro" id="IPR011009">
    <property type="entry name" value="Kinase-like_dom_sf"/>
</dbReference>
<feature type="compositionally biased region" description="Low complexity" evidence="8">
    <location>
        <begin position="1643"/>
        <end position="1654"/>
    </location>
</feature>
<feature type="compositionally biased region" description="Polar residues" evidence="8">
    <location>
        <begin position="402"/>
        <end position="426"/>
    </location>
</feature>
<name>A0AAV9PDX6_9PEZI</name>
<protein>
    <submittedName>
        <fullName evidence="10">Serine/threonine protein kinase, CMGC, dual-specificity</fullName>
        <ecNumber evidence="10">2.7.12.1</ecNumber>
    </submittedName>
</protein>
<dbReference type="Pfam" id="PF00069">
    <property type="entry name" value="Pkinase"/>
    <property type="match status" value="1"/>
</dbReference>
<feature type="compositionally biased region" description="Polar residues" evidence="8">
    <location>
        <begin position="141"/>
        <end position="152"/>
    </location>
</feature>
<dbReference type="InterPro" id="IPR017441">
    <property type="entry name" value="Protein_kinase_ATP_BS"/>
</dbReference>
<dbReference type="EMBL" id="JAVRRT010000007">
    <property type="protein sequence ID" value="KAK5170405.1"/>
    <property type="molecule type" value="Genomic_DNA"/>
</dbReference>
<dbReference type="GO" id="GO:0004674">
    <property type="term" value="F:protein serine/threonine kinase activity"/>
    <property type="evidence" value="ECO:0007669"/>
    <property type="project" value="UniProtKB-KW"/>
</dbReference>
<feature type="compositionally biased region" description="Polar residues" evidence="8">
    <location>
        <begin position="43"/>
        <end position="55"/>
    </location>
</feature>
<evidence type="ECO:0000256" key="7">
    <source>
        <dbReference type="PROSITE-ProRule" id="PRU10141"/>
    </source>
</evidence>
<dbReference type="InterPro" id="IPR000719">
    <property type="entry name" value="Prot_kinase_dom"/>
</dbReference>
<dbReference type="PROSITE" id="PS00108">
    <property type="entry name" value="PROTEIN_KINASE_ST"/>
    <property type="match status" value="1"/>
</dbReference>
<feature type="compositionally biased region" description="Low complexity" evidence="8">
    <location>
        <begin position="1588"/>
        <end position="1602"/>
    </location>
</feature>
<sequence>MDAATRYPIRERAGSYRDMDGQAMPEDSGGESESNVVRRKFQRTTTDPEATSNQGFRKPSVPASAMRGNPERAPSLNQRRKSTLRDNIRVPSGPREYPTSPGKQRLPSSGPIAPSASENAVPTSRSFLPALNTDSYLTNSRLASSHQRQGSYGNRRAGFPNSSTENLTDQQPIPTTPSQRTPLGDGLDFLPDVNFDDFQTSIKNYDGSSPLLNEFPSVNGGRILPREEQAGGARGGQAKEQNQSARPDIARTQSLRQRLANGRQPSGTQQPMPKEAAQSSVSSLRNRRQSSITQTAASAGPVPAPPTTKHPRKSVGPGLFTSMGRGASGQQQGSNTTTTTQESPLKSALSRTNSLNKARRTTIQPSASAGAELPRMSTFTATTQSRQNKVKSLQPPPHDSTTDNPNTPTGGKSSKANQNRSQTPSSSGGGRRQSMASGRASGLGARTISPTDARRLKRMSMAPPMPGSMPKSHTPTPQEEIPNPLHSEAKLPDLPRFAQPSPSLIPRKTNSATPSSGGSPEGRQYPNGGVSLSSKSSYQSLLNNSLNGSSSRLPTPKPRGGNQPSSAMGQYGDNYEEGERSELVPPVPAIPKAFESPKDFDQAPFFSSSLRSSQTGNSDAAMDSQALPAPRFLPTPRTSFDVPAETPRKRSGEMARPQKHISTQPNGATSAVPPPSAPPVSARAQPDPNGRKNANLQPLRLPPLNMHSFGTRPLHSASNAPRPSHEVDSRDDWMNFATPEPKRNTKTPSTPMTASKATFFSRRQQEDANKGLRSSSSHYALRDVMGMDDNGNITKFWDDSDADNAGVPIPNAKQRSAITPFASGSLPKVSGEYARNGLRGRPSGEHAPSADEEYENMLLQNSKPRTRAQTNATMNSMKSGLSADTSAMSMDYVESPTDSVKKEAEKKEGTGGGLRRKLSLGWKRSNSKAANHADYKNSPQQEQTPTEKPEKSRSRLQKRSTSGSGGVNANEMPPPKLPASATWTGEVPSLPSSQRPSMDTNEGGGRFHIRRKSQVPTSVSNANLTNGNEQNQPPQQQAPPHGAPTGLTVKTRSQHSEQPTPVTSRASSWGNLGQTLRPGAKPAGPVGNRHKPSASNLSVLNKDKDDLAADDEMQRLSRKRKDVDSAARESEELKKRAIARSPVTAERVLHDRSLLGGAALNVFERGEIVDYEADGIYFTGSKSARKIIGSLGGSGMASLTSLTSDGKSSSAAGSGNNFGYDDERGDYNIVMGDHLAYRYEVVDVLGKGSFGQVVRCVDHKEGGVVAVKIIRNKKRFHQQALVEVGILGRLREWDPDGSNATLSITTSFYFRSHLCIVTPCLSINLYELIRSHNFAGFSLPLIRRFSRQLLACLTLLHTKRIIHCDLKPENILLCEARKADVRVIDFGSSCREEEKVYTYIQSRFYRSPEVILGSQYGLGIDMWSLGCILAELWTGYPIFPGENEQEQLACIMEIFGPPDRHLVERCTRKKLFFDSVGKPRVTVSSKGRRRRPSSKTLAQALKTEDEAFTDFIGRCLRWDPERRLKPHEAMNHPFVTNAPFHHARQGIPEEARRAARLRSQAAVPAAGAATQAAQSPVKGRGAASAGFTATTPARTRALPETPQTAVRTGGQGVAAMQGSPSKGAGGGPVGKRHSTIAGPGGPASSTNANAAAMAGSKRASNGAVLGGGALLGGTQGQGQRGASGLPPPPPSAPAQVQGSLAQMAAVQSMGNAGVGGGGRWRG</sequence>
<feature type="compositionally biased region" description="Polar residues" evidence="8">
    <location>
        <begin position="990"/>
        <end position="1000"/>
    </location>
</feature>
<evidence type="ECO:0000256" key="2">
    <source>
        <dbReference type="ARBA" id="ARBA00022527"/>
    </source>
</evidence>
<feature type="compositionally biased region" description="Polar residues" evidence="8">
    <location>
        <begin position="660"/>
        <end position="669"/>
    </location>
</feature>
<keyword evidence="2 10" id="KW-0723">Serine/threonine-protein kinase</keyword>
<dbReference type="GO" id="GO:0004712">
    <property type="term" value="F:protein serine/threonine/tyrosine kinase activity"/>
    <property type="evidence" value="ECO:0007669"/>
    <property type="project" value="UniProtKB-EC"/>
</dbReference>
<gene>
    <name evidence="10" type="primary">POM1</name>
    <name evidence="10" type="ORF">LTR77_004993</name>
</gene>
<evidence type="ECO:0000259" key="9">
    <source>
        <dbReference type="PROSITE" id="PS50011"/>
    </source>
</evidence>
<dbReference type="PROSITE" id="PS00107">
    <property type="entry name" value="PROTEIN_KINASE_ATP"/>
    <property type="match status" value="1"/>
</dbReference>
<feature type="compositionally biased region" description="Polar residues" evidence="8">
    <location>
        <begin position="508"/>
        <end position="518"/>
    </location>
</feature>
<feature type="compositionally biased region" description="Polar residues" evidence="8">
    <location>
        <begin position="605"/>
        <end position="618"/>
    </location>
</feature>
<evidence type="ECO:0000256" key="4">
    <source>
        <dbReference type="ARBA" id="ARBA00022741"/>
    </source>
</evidence>
<feature type="compositionally biased region" description="Gly residues" evidence="8">
    <location>
        <begin position="1666"/>
        <end position="1681"/>
    </location>
</feature>
<evidence type="ECO:0000256" key="8">
    <source>
        <dbReference type="SAM" id="MobiDB-lite"/>
    </source>
</evidence>
<accession>A0AAV9PDX6</accession>
<feature type="region of interest" description="Disordered" evidence="8">
    <location>
        <begin position="1666"/>
        <end position="1702"/>
    </location>
</feature>
<dbReference type="Gene3D" id="1.10.510.10">
    <property type="entry name" value="Transferase(Phosphotransferase) domain 1"/>
    <property type="match status" value="1"/>
</dbReference>
<feature type="compositionally biased region" description="Polar residues" evidence="8">
    <location>
        <begin position="1014"/>
        <end position="1029"/>
    </location>
</feature>